<proteinExistence type="predicted"/>
<dbReference type="AlphaFoldDB" id="H6R1P4"/>
<protein>
    <submittedName>
        <fullName evidence="1">Uncharacterized protein</fullName>
    </submittedName>
</protein>
<dbReference type="Proteomes" id="UP000008190">
    <property type="component" value="Chromosome"/>
</dbReference>
<gene>
    <name evidence="1" type="ordered locus">NOCYR_0968</name>
</gene>
<sequence length="135" mass="14995">MELELAVSNRLYAVGGPDRIEVYRSPVVKDRHDVYRPVADYIQRHGLVLAASDVHEDDSMFFGEAAYSIYTQTRPGAPAEHTGSMSMYMAALRCGMSFDEYFAVLVEDGMILEHPNGGYIPSPHPSVVPRYPAAQ</sequence>
<reference evidence="1 2" key="1">
    <citation type="journal article" date="2012" name="J. Bacteriol.">
        <title>Genome sequence of the human- and animal-pathogenic strain Nocardia cyriacigeorgica GUH-2.</title>
        <authorList>
            <person name="Zoropogui A."/>
            <person name="Pujic P."/>
            <person name="Normand P."/>
            <person name="Barbe V."/>
            <person name="Beaman B."/>
            <person name="Beaman L."/>
            <person name="Boiron P."/>
            <person name="Colinon C."/>
            <person name="Deredjian A."/>
            <person name="Graindorge A."/>
            <person name="Mangenot S."/>
            <person name="Nazaret S."/>
            <person name="Neto M."/>
            <person name="Petit S."/>
            <person name="Roche D."/>
            <person name="Vallenet D."/>
            <person name="Rodriguez-Nava V."/>
            <person name="Richard Y."/>
            <person name="Cournoyer B."/>
            <person name="Blaha D."/>
        </authorList>
    </citation>
    <scope>NUCLEOTIDE SEQUENCE [LARGE SCALE GENOMIC DNA]</scope>
    <source>
        <strain evidence="1 2">GUH-2</strain>
    </source>
</reference>
<dbReference type="Pfam" id="PF17429">
    <property type="entry name" value="GP70"/>
    <property type="match status" value="1"/>
</dbReference>
<dbReference type="InterPro" id="IPR035405">
    <property type="entry name" value="GP70"/>
</dbReference>
<keyword evidence="2" id="KW-1185">Reference proteome</keyword>
<evidence type="ECO:0000313" key="2">
    <source>
        <dbReference type="Proteomes" id="UP000008190"/>
    </source>
</evidence>
<dbReference type="STRING" id="1127134.NOCYR_0968"/>
<accession>H6R1P4</accession>
<evidence type="ECO:0000313" key="1">
    <source>
        <dbReference type="EMBL" id="CCF61778.1"/>
    </source>
</evidence>
<organism evidence="1 2">
    <name type="scientific">Nocardia cyriacigeorgica (strain GUH-2)</name>
    <dbReference type="NCBI Taxonomy" id="1127134"/>
    <lineage>
        <taxon>Bacteria</taxon>
        <taxon>Bacillati</taxon>
        <taxon>Actinomycetota</taxon>
        <taxon>Actinomycetes</taxon>
        <taxon>Mycobacteriales</taxon>
        <taxon>Nocardiaceae</taxon>
        <taxon>Nocardia</taxon>
    </lineage>
</organism>
<name>H6R1P4_NOCCG</name>
<dbReference type="KEGG" id="ncy:NOCYR_0968"/>
<dbReference type="RefSeq" id="WP_014349246.1">
    <property type="nucleotide sequence ID" value="NC_016887.1"/>
</dbReference>
<dbReference type="EMBL" id="FO082843">
    <property type="protein sequence ID" value="CCF61778.1"/>
    <property type="molecule type" value="Genomic_DNA"/>
</dbReference>
<dbReference type="OrthoDB" id="4775609at2"/>
<dbReference type="HOGENOM" id="CLU_1883591_0_0_11"/>